<organism evidence="2 3">
    <name type="scientific">Rufibacter immobilis</name>
    <dbReference type="NCBI Taxonomy" id="1348778"/>
    <lineage>
        <taxon>Bacteria</taxon>
        <taxon>Pseudomonadati</taxon>
        <taxon>Bacteroidota</taxon>
        <taxon>Cytophagia</taxon>
        <taxon>Cytophagales</taxon>
        <taxon>Hymenobacteraceae</taxon>
        <taxon>Rufibacter</taxon>
    </lineage>
</organism>
<comment type="caution">
    <text evidence="2">The sequence shown here is derived from an EMBL/GenBank/DDBJ whole genome shotgun (WGS) entry which is preliminary data.</text>
</comment>
<keyword evidence="3" id="KW-1185">Reference proteome</keyword>
<feature type="coiled-coil region" evidence="1">
    <location>
        <begin position="150"/>
        <end position="260"/>
    </location>
</feature>
<keyword evidence="1" id="KW-0175">Coiled coil</keyword>
<evidence type="ECO:0000313" key="3">
    <source>
        <dbReference type="Proteomes" id="UP000271010"/>
    </source>
</evidence>
<dbReference type="AlphaFoldDB" id="A0A3M9N1W1"/>
<protein>
    <submittedName>
        <fullName evidence="2">Uncharacterized protein</fullName>
    </submittedName>
</protein>
<evidence type="ECO:0000256" key="1">
    <source>
        <dbReference type="SAM" id="Coils"/>
    </source>
</evidence>
<feature type="coiled-coil region" evidence="1">
    <location>
        <begin position="54"/>
        <end position="121"/>
    </location>
</feature>
<dbReference type="Proteomes" id="UP000271010">
    <property type="component" value="Unassembled WGS sequence"/>
</dbReference>
<name>A0A3M9N1W1_9BACT</name>
<gene>
    <name evidence="2" type="ORF">EFA69_06105</name>
</gene>
<evidence type="ECO:0000313" key="2">
    <source>
        <dbReference type="EMBL" id="RNI31770.1"/>
    </source>
</evidence>
<proteinExistence type="predicted"/>
<reference evidence="2 3" key="1">
    <citation type="submission" date="2018-11" db="EMBL/GenBank/DDBJ databases">
        <title>Rufibacter latericius sp. nov., isolated from water in Baiyang Lake.</title>
        <authorList>
            <person name="Yang Y."/>
        </authorList>
    </citation>
    <scope>NUCLEOTIDE SEQUENCE [LARGE SCALE GENOMIC DNA]</scope>
    <source>
        <strain evidence="2 3">MCC P1</strain>
    </source>
</reference>
<dbReference type="EMBL" id="RJJE01000004">
    <property type="protein sequence ID" value="RNI31770.1"/>
    <property type="molecule type" value="Genomic_DNA"/>
</dbReference>
<sequence length="335" mass="39656">MSKNALTTYQFPTQMQWEYHQLMNSKESFLKNLSSAEQRKLEALYVELTNAWQRNHTETLNQALETKYQELREIQQIIKSDCADFRKSTEESLSANIQKKKQKLNTNMSSLAERKKNFEQSQLQRNLILSEKQQTLTQKRQTLAENQDFLNLESQRKSQALDEVEEKLNEKKQLLTETLELKNEELSKFIKIQTTYQADLQDLKQQLNASLQLLQTEKEQKLAEYKNLESNYQQDLKKIEQNLKADLSNYEEKLLQKLKQEILQEIQNCPEELKEYFLREEHSQISMKESLLSKETKERWNALTRGLSRIGLDKKGVDPAKFIELMEQHTLLNSN</sequence>
<accession>A0A3M9N1W1</accession>